<evidence type="ECO:0000256" key="2">
    <source>
        <dbReference type="SAM" id="SignalP"/>
    </source>
</evidence>
<name>A0A6U3RM51_9STRA</name>
<feature type="signal peptide" evidence="2">
    <location>
        <begin position="1"/>
        <end position="20"/>
    </location>
</feature>
<dbReference type="EMBL" id="HBGN01014749">
    <property type="protein sequence ID" value="CAD9326950.1"/>
    <property type="molecule type" value="Transcribed_RNA"/>
</dbReference>
<accession>A0A6U3RM51</accession>
<protein>
    <submittedName>
        <fullName evidence="4">Uncharacterized protein</fullName>
    </submittedName>
</protein>
<proteinExistence type="predicted"/>
<sequence>MMKKVSAVVYSLLLATMADGFTSAPTSFVARTSPIPTIAHRAASMDSKTDEKEDQTSTDSDTTEEPLDPAAVWALQLESAEVQEVRAELVQKYLSLGRTQEYAEREVDEFLSDPERSQQFLEMRRYANAQAEELMGFEVWVQLFGAFALGLGGQSAFKYYHAYKSVYGPGEGPLPWLP</sequence>
<gene>
    <name evidence="4" type="ORF">DBRI00130_LOCUS42590</name>
    <name evidence="3" type="ORF">DBRI1063_LOCUS9426</name>
</gene>
<evidence type="ECO:0000313" key="4">
    <source>
        <dbReference type="EMBL" id="CAE4665098.1"/>
    </source>
</evidence>
<dbReference type="AlphaFoldDB" id="A0A6U3RM51"/>
<feature type="region of interest" description="Disordered" evidence="1">
    <location>
        <begin position="41"/>
        <end position="65"/>
    </location>
</feature>
<evidence type="ECO:0000256" key="1">
    <source>
        <dbReference type="SAM" id="MobiDB-lite"/>
    </source>
</evidence>
<keyword evidence="2" id="KW-0732">Signal</keyword>
<evidence type="ECO:0000313" key="3">
    <source>
        <dbReference type="EMBL" id="CAD9326950.1"/>
    </source>
</evidence>
<dbReference type="EMBL" id="HBNS01059238">
    <property type="protein sequence ID" value="CAE4665098.1"/>
    <property type="molecule type" value="Transcribed_RNA"/>
</dbReference>
<organism evidence="4">
    <name type="scientific">Ditylum brightwellii</name>
    <dbReference type="NCBI Taxonomy" id="49249"/>
    <lineage>
        <taxon>Eukaryota</taxon>
        <taxon>Sar</taxon>
        <taxon>Stramenopiles</taxon>
        <taxon>Ochrophyta</taxon>
        <taxon>Bacillariophyta</taxon>
        <taxon>Mediophyceae</taxon>
        <taxon>Lithodesmiophycidae</taxon>
        <taxon>Lithodesmiales</taxon>
        <taxon>Lithodesmiaceae</taxon>
        <taxon>Ditylum</taxon>
    </lineage>
</organism>
<feature type="chain" id="PRO_5036393878" evidence="2">
    <location>
        <begin position="21"/>
        <end position="178"/>
    </location>
</feature>
<reference evidence="4" key="1">
    <citation type="submission" date="2021-01" db="EMBL/GenBank/DDBJ databases">
        <authorList>
            <person name="Corre E."/>
            <person name="Pelletier E."/>
            <person name="Niang G."/>
            <person name="Scheremetjew M."/>
            <person name="Finn R."/>
            <person name="Kale V."/>
            <person name="Holt S."/>
            <person name="Cochrane G."/>
            <person name="Meng A."/>
            <person name="Brown T."/>
            <person name="Cohen L."/>
        </authorList>
    </citation>
    <scope>NUCLEOTIDE SEQUENCE</scope>
    <source>
        <strain evidence="4">GSO104</strain>
        <strain evidence="3">Pop2</strain>
    </source>
</reference>